<name>A0ABS7SAA9_9MICO</name>
<sequence>MAIFRGLFVRKDATRGTTPNEARKALAGLFDAFGVLVPGSVTGTAGWAYLVSSVTVAASRQPSDGAVLYGNYGAVTVGTNGVGDTIPPAPGTGSRIDIIYALHRDVDNADADSEAIIAVASGTASGSPVAPSIPTGGVELARATVAAGATNTAHANVTISAANRPTARLRGTQPPEVFTAPDGGWPNSLVKATSGILTQITIPSATFARTVDVDVVVSASVGAGEAWEVRLTSSLSTTPINSTNPPPLAGGASALAPFASGVSVGGSTAVHGTLTIAAGVAQVLRVWAIGSGTFNPTGTAFTQLRVRAYPA</sequence>
<gene>
    <name evidence="1" type="ORF">KCQ71_14045</name>
</gene>
<keyword evidence="2" id="KW-1185">Reference proteome</keyword>
<evidence type="ECO:0000313" key="2">
    <source>
        <dbReference type="Proteomes" id="UP000826651"/>
    </source>
</evidence>
<dbReference type="EMBL" id="JAGSHT010000013">
    <property type="protein sequence ID" value="MBZ2197283.1"/>
    <property type="molecule type" value="Genomic_DNA"/>
</dbReference>
<evidence type="ECO:0008006" key="3">
    <source>
        <dbReference type="Google" id="ProtNLM"/>
    </source>
</evidence>
<protein>
    <recommendedName>
        <fullName evidence="3">Minor tail protein</fullName>
    </recommendedName>
</protein>
<reference evidence="1 2" key="1">
    <citation type="submission" date="2021-04" db="EMBL/GenBank/DDBJ databases">
        <title>Ruania sp. nov., isolated from sandy soil of mangrove forest.</title>
        <authorList>
            <person name="Ge X."/>
            <person name="Huang R."/>
            <person name="Liu W."/>
        </authorList>
    </citation>
    <scope>NUCLEOTIDE SEQUENCE [LARGE SCALE GENOMIC DNA]</scope>
    <source>
        <strain evidence="1 2">N2-46</strain>
    </source>
</reference>
<proteinExistence type="predicted"/>
<comment type="caution">
    <text evidence="1">The sequence shown here is derived from an EMBL/GenBank/DDBJ whole genome shotgun (WGS) entry which is preliminary data.</text>
</comment>
<dbReference type="Proteomes" id="UP000826651">
    <property type="component" value="Unassembled WGS sequence"/>
</dbReference>
<organism evidence="1 2">
    <name type="scientific">Occultella gossypii</name>
    <dbReference type="NCBI Taxonomy" id="2800820"/>
    <lineage>
        <taxon>Bacteria</taxon>
        <taxon>Bacillati</taxon>
        <taxon>Actinomycetota</taxon>
        <taxon>Actinomycetes</taxon>
        <taxon>Micrococcales</taxon>
        <taxon>Ruaniaceae</taxon>
        <taxon>Occultella</taxon>
    </lineage>
</organism>
<dbReference type="RefSeq" id="WP_223406934.1">
    <property type="nucleotide sequence ID" value="NZ_JAGSHT010000013.1"/>
</dbReference>
<accession>A0ABS7SAA9</accession>
<evidence type="ECO:0000313" key="1">
    <source>
        <dbReference type="EMBL" id="MBZ2197283.1"/>
    </source>
</evidence>